<gene>
    <name evidence="1" type="ORF">KAM348_00840</name>
</gene>
<accession>A0AA37CKD3</accession>
<name>A0AA37CKD3_AERCA</name>
<reference evidence="1" key="1">
    <citation type="submission" date="2021-07" db="EMBL/GenBank/DDBJ databases">
        <title>Draft genome sequence of carbapenem-resistant Aeromonas spp. in Japan.</title>
        <authorList>
            <person name="Maehana S."/>
            <person name="Suzuki M."/>
            <person name="Kitasato H."/>
        </authorList>
    </citation>
    <scope>NUCLEOTIDE SEQUENCE</scope>
    <source>
        <strain evidence="1">KAM348</strain>
    </source>
</reference>
<protein>
    <submittedName>
        <fullName evidence="1">Uncharacterized protein</fullName>
    </submittedName>
</protein>
<evidence type="ECO:0000313" key="2">
    <source>
        <dbReference type="Proteomes" id="UP000887009"/>
    </source>
</evidence>
<comment type="caution">
    <text evidence="1">The sequence shown here is derived from an EMBL/GenBank/DDBJ whole genome shotgun (WGS) entry which is preliminary data.</text>
</comment>
<proteinExistence type="predicted"/>
<dbReference type="EMBL" id="BPNL01000001">
    <property type="protein sequence ID" value="GJA52661.1"/>
    <property type="molecule type" value="Genomic_DNA"/>
</dbReference>
<dbReference type="AlphaFoldDB" id="A0AA37CKD3"/>
<dbReference type="Proteomes" id="UP000887009">
    <property type="component" value="Unassembled WGS sequence"/>
</dbReference>
<organism evidence="1 2">
    <name type="scientific">Aeromonas caviae</name>
    <name type="common">Aeromonas punctata</name>
    <dbReference type="NCBI Taxonomy" id="648"/>
    <lineage>
        <taxon>Bacteria</taxon>
        <taxon>Pseudomonadati</taxon>
        <taxon>Pseudomonadota</taxon>
        <taxon>Gammaproteobacteria</taxon>
        <taxon>Aeromonadales</taxon>
        <taxon>Aeromonadaceae</taxon>
        <taxon>Aeromonas</taxon>
    </lineage>
</organism>
<evidence type="ECO:0000313" key="1">
    <source>
        <dbReference type="EMBL" id="GJA52661.1"/>
    </source>
</evidence>
<sequence length="66" mass="7596">MIAQHQRGEAGLEEGNVSRFQGRDLVGIHIHTDHLVTHLRQYGGLNQPDITYSEYGDSHPLLFRWQ</sequence>